<evidence type="ECO:0000313" key="1">
    <source>
        <dbReference type="Ensembl" id="ENSSMAP00000068393.1"/>
    </source>
</evidence>
<organism evidence="1 2">
    <name type="scientific">Scophthalmus maximus</name>
    <name type="common">Turbot</name>
    <name type="synonym">Psetta maxima</name>
    <dbReference type="NCBI Taxonomy" id="52904"/>
    <lineage>
        <taxon>Eukaryota</taxon>
        <taxon>Metazoa</taxon>
        <taxon>Chordata</taxon>
        <taxon>Craniata</taxon>
        <taxon>Vertebrata</taxon>
        <taxon>Euteleostomi</taxon>
        <taxon>Actinopterygii</taxon>
        <taxon>Neopterygii</taxon>
        <taxon>Teleostei</taxon>
        <taxon>Neoteleostei</taxon>
        <taxon>Acanthomorphata</taxon>
        <taxon>Carangaria</taxon>
        <taxon>Pleuronectiformes</taxon>
        <taxon>Pleuronectoidei</taxon>
        <taxon>Scophthalmidae</taxon>
        <taxon>Scophthalmus</taxon>
    </lineage>
</organism>
<dbReference type="AlphaFoldDB" id="A0A8D3E9D4"/>
<name>A0A8D3E9D4_SCOMX</name>
<evidence type="ECO:0000313" key="2">
    <source>
        <dbReference type="Proteomes" id="UP000694558"/>
    </source>
</evidence>
<reference evidence="1" key="2">
    <citation type="submission" date="2025-08" db="UniProtKB">
        <authorList>
            <consortium name="Ensembl"/>
        </authorList>
    </citation>
    <scope>IDENTIFICATION</scope>
</reference>
<proteinExistence type="predicted"/>
<sequence>LRQLPMCGCLLECAVIKIYIYIHDPDHVFFTQNPQFPTVSFEADVSEKKNHLFSKCESLDVVRIVLLSQR</sequence>
<accession>A0A8D3E9D4</accession>
<reference evidence="1" key="1">
    <citation type="submission" date="2023-05" db="EMBL/GenBank/DDBJ databases">
        <title>High-quality long-read genome of Scophthalmus maximus.</title>
        <authorList>
            <person name="Lien S."/>
            <person name="Martinez P."/>
        </authorList>
    </citation>
    <scope>NUCLEOTIDE SEQUENCE [LARGE SCALE GENOMIC DNA]</scope>
</reference>
<dbReference type="Proteomes" id="UP000694558">
    <property type="component" value="Chromosome 8"/>
</dbReference>
<dbReference type="Ensembl" id="ENSSMAT00000052728.1">
    <property type="protein sequence ID" value="ENSSMAP00000068393.1"/>
    <property type="gene ID" value="ENSSMAG00000024520.1"/>
</dbReference>
<protein>
    <submittedName>
        <fullName evidence="1">Uncharacterized protein</fullName>
    </submittedName>
</protein>